<keyword evidence="4" id="KW-0804">Transcription</keyword>
<dbReference type="SMART" id="SM00342">
    <property type="entry name" value="HTH_ARAC"/>
    <property type="match status" value="1"/>
</dbReference>
<comment type="caution">
    <text evidence="5">The sequence shown here is derived from an EMBL/GenBank/DDBJ whole genome shotgun (WGS) entry which is preliminary data.</text>
</comment>
<dbReference type="InterPro" id="IPR037923">
    <property type="entry name" value="HTH-like"/>
</dbReference>
<dbReference type="SUPFAM" id="SSF51215">
    <property type="entry name" value="Regulatory protein AraC"/>
    <property type="match status" value="1"/>
</dbReference>
<dbReference type="PRINTS" id="PR00032">
    <property type="entry name" value="HTHARAC"/>
</dbReference>
<evidence type="ECO:0000256" key="1">
    <source>
        <dbReference type="ARBA" id="ARBA00023015"/>
    </source>
</evidence>
<name>A0A837G8E0_9VIBR</name>
<dbReference type="InterPro" id="IPR018060">
    <property type="entry name" value="HTH_AraC"/>
</dbReference>
<reference evidence="5" key="1">
    <citation type="journal article" date="2015" name="BMC Genomics">
        <title>Genome mining reveals unlocked bioactive potential of marine Gram-negative bacteria.</title>
        <authorList>
            <person name="Machado H."/>
            <person name="Sonnenschein E.C."/>
            <person name="Melchiorsen J."/>
            <person name="Gram L."/>
        </authorList>
    </citation>
    <scope>NUCLEOTIDE SEQUENCE</scope>
    <source>
        <strain evidence="5">S2052</strain>
    </source>
</reference>
<dbReference type="Gene3D" id="1.10.10.60">
    <property type="entry name" value="Homeodomain-like"/>
    <property type="match status" value="1"/>
</dbReference>
<gene>
    <name evidence="5" type="ORF">TW71_10990</name>
</gene>
<dbReference type="GO" id="GO:0003700">
    <property type="term" value="F:DNA-binding transcription factor activity"/>
    <property type="evidence" value="ECO:0007669"/>
    <property type="project" value="InterPro"/>
</dbReference>
<dbReference type="PROSITE" id="PS01124">
    <property type="entry name" value="HTH_ARAC_FAMILY_2"/>
    <property type="match status" value="1"/>
</dbReference>
<accession>A0A837G8E0</accession>
<dbReference type="RefSeq" id="WP_045985913.1">
    <property type="nucleotide sequence ID" value="NZ_CP063052.1"/>
</dbReference>
<evidence type="ECO:0000313" key="5">
    <source>
        <dbReference type="EMBL" id="KJY73288.1"/>
    </source>
</evidence>
<dbReference type="PANTHER" id="PTHR46796:SF2">
    <property type="entry name" value="TRANSCRIPTIONAL REGULATORY PROTEIN"/>
    <property type="match status" value="1"/>
</dbReference>
<dbReference type="InterPro" id="IPR018062">
    <property type="entry name" value="HTH_AraC-typ_CS"/>
</dbReference>
<evidence type="ECO:0000256" key="4">
    <source>
        <dbReference type="ARBA" id="ARBA00023163"/>
    </source>
</evidence>
<evidence type="ECO:0000256" key="3">
    <source>
        <dbReference type="ARBA" id="ARBA00023159"/>
    </source>
</evidence>
<dbReference type="Pfam" id="PF02311">
    <property type="entry name" value="AraC_binding"/>
    <property type="match status" value="1"/>
</dbReference>
<organism evidence="5">
    <name type="scientific">Vibrio coralliilyticus</name>
    <dbReference type="NCBI Taxonomy" id="190893"/>
    <lineage>
        <taxon>Bacteria</taxon>
        <taxon>Pseudomonadati</taxon>
        <taxon>Pseudomonadota</taxon>
        <taxon>Gammaproteobacteria</taxon>
        <taxon>Vibrionales</taxon>
        <taxon>Vibrionaceae</taxon>
        <taxon>Vibrio</taxon>
    </lineage>
</organism>
<dbReference type="InterPro" id="IPR020449">
    <property type="entry name" value="Tscrpt_reg_AraC-type_HTH"/>
</dbReference>
<dbReference type="InterPro" id="IPR003313">
    <property type="entry name" value="AraC-bd"/>
</dbReference>
<sequence length="270" mass="31067">MKKDKSASFKQSTVLPWIELRVANQSTACYDAHSHDEFSFGIINQGRADYRNRHNTHQIGQGDIVTINPADIHSCNPHQGTWSYSMLFVDALEMGQIQQEMSSNQQYDYLAFESDLERHPEFQQRYLALFSALQSEENVLLAQSCLYDFIELTSRQRVKPMAKTGLSSLAVVREKLMDELSNSHSLEALAEEVGMSRYQLLRAFKDHYGLPPYAYLMDEKIKRAKVMLKSGEDIVDVANNLGFSDQAHFQRHFKKKLAVTPKFYQSHFVE</sequence>
<evidence type="ECO:0000256" key="2">
    <source>
        <dbReference type="ARBA" id="ARBA00023125"/>
    </source>
</evidence>
<keyword evidence="1" id="KW-0805">Transcription regulation</keyword>
<keyword evidence="3" id="KW-0010">Activator</keyword>
<dbReference type="SUPFAM" id="SSF46689">
    <property type="entry name" value="Homeodomain-like"/>
    <property type="match status" value="2"/>
</dbReference>
<dbReference type="PANTHER" id="PTHR46796">
    <property type="entry name" value="HTH-TYPE TRANSCRIPTIONAL ACTIVATOR RHAS-RELATED"/>
    <property type="match status" value="1"/>
</dbReference>
<proteinExistence type="predicted"/>
<dbReference type="InterPro" id="IPR050204">
    <property type="entry name" value="AraC_XylS_family_regulators"/>
</dbReference>
<dbReference type="InterPro" id="IPR009057">
    <property type="entry name" value="Homeodomain-like_sf"/>
</dbReference>
<dbReference type="GO" id="GO:0043565">
    <property type="term" value="F:sequence-specific DNA binding"/>
    <property type="evidence" value="ECO:0007669"/>
    <property type="project" value="InterPro"/>
</dbReference>
<dbReference type="EMBL" id="JXXR01000011">
    <property type="protein sequence ID" value="KJY73288.1"/>
    <property type="molecule type" value="Genomic_DNA"/>
</dbReference>
<keyword evidence="2" id="KW-0238">DNA-binding</keyword>
<dbReference type="AlphaFoldDB" id="A0A837G8E0"/>
<dbReference type="PROSITE" id="PS00041">
    <property type="entry name" value="HTH_ARAC_FAMILY_1"/>
    <property type="match status" value="1"/>
</dbReference>
<protein>
    <submittedName>
        <fullName evidence="5">Transcriptional regulator</fullName>
    </submittedName>
</protein>
<dbReference type="Pfam" id="PF12833">
    <property type="entry name" value="HTH_18"/>
    <property type="match status" value="1"/>
</dbReference>